<feature type="domain" description="CHAT" evidence="3">
    <location>
        <begin position="572"/>
        <end position="825"/>
    </location>
</feature>
<organism evidence="4 5">
    <name type="scientific">Winogradskyella thalassocola</name>
    <dbReference type="NCBI Taxonomy" id="262004"/>
    <lineage>
        <taxon>Bacteria</taxon>
        <taxon>Pseudomonadati</taxon>
        <taxon>Bacteroidota</taxon>
        <taxon>Flavobacteriia</taxon>
        <taxon>Flavobacteriales</taxon>
        <taxon>Flavobacteriaceae</taxon>
        <taxon>Winogradskyella</taxon>
    </lineage>
</organism>
<name>A0A1G7VQI5_9FLAO</name>
<dbReference type="SMART" id="SM00028">
    <property type="entry name" value="TPR"/>
    <property type="match status" value="3"/>
</dbReference>
<dbReference type="InterPro" id="IPR019734">
    <property type="entry name" value="TPR_rpt"/>
</dbReference>
<accession>A0A1G7VQI5</accession>
<evidence type="ECO:0000259" key="3">
    <source>
        <dbReference type="Pfam" id="PF12770"/>
    </source>
</evidence>
<dbReference type="AlphaFoldDB" id="A0A1G7VQI5"/>
<dbReference type="EMBL" id="FNCZ01000001">
    <property type="protein sequence ID" value="SDG62072.1"/>
    <property type="molecule type" value="Genomic_DNA"/>
</dbReference>
<keyword evidence="1" id="KW-0472">Membrane</keyword>
<dbReference type="SUPFAM" id="SSF48452">
    <property type="entry name" value="TPR-like"/>
    <property type="match status" value="1"/>
</dbReference>
<feature type="signal peptide" evidence="2">
    <location>
        <begin position="1"/>
        <end position="18"/>
    </location>
</feature>
<proteinExistence type="predicted"/>
<dbReference type="RefSeq" id="WP_092465639.1">
    <property type="nucleotide sequence ID" value="NZ_FNCZ01000001.1"/>
</dbReference>
<keyword evidence="1" id="KW-1133">Transmembrane helix</keyword>
<keyword evidence="2" id="KW-0732">Signal</keyword>
<sequence length="863" mass="100071">MKKGLILIFMLVFGTCFAQDLEEAIYVATETFSQNQTDEGLEALNKSSLQFETQLNTKDEYYAFINLLVNKAYYLDKTNRKKEAIRSYEKAHQLYNDHNISSYDIVEYCLIPLGILYHKTNAYIKAEQITTYYLQLAEKQHNKQQQISGYINLAKLYQSLHKHQQVIDISNKGLKVEGIIKHQKQNLNYIKRKSNLLIKSNQKRLFLENDVIVPRRDLGTIEALQLHYESAINNKDYEKAYSYLNRLRPLTINNLSTARSRAQFSFQEAQLNFKRNENDKAIAKLKNCLAILLPNFDGTQLPKTTDLYPENTFIDIFDLWAELETKPETILHYYDLSFFVSDLLAQENTSQESYIINASINKNRSEKCIAILYNMFQLKGESHYAERAFNYAEYTKASALKWYTNKTTLLEKHPTDSLLLKEHYLLKQQQQLSNRLLNRPINRAQLQLLDRDSLQLKLITTSTKLKQLQDSINKRYPSNYSKSINIANLKSKLNIDNACLIEYFYGKNNLYQFVFTPNHIDFQHIELSESNKLKIATFIDYFDNASVINNNISQFTDDAFELYEFLKLNEISTYENVVMIADGFLNFIPFESLLTEQTANSNYSKMPFLVKKHRLAYHTSALFYTDTKPYQFKNSALGVFPVFGNSNLKLTYSLDEAERIDDEIKTEFLMYNAATKKDVLDQINQYSILHLSTHAHSGDFTTPANIDFIDSKLYLQELYNLDLTNDLVVLSACETGVGMLHKGEGSMSLTRGFTYAGISNLVVSLWKINDLSTSKLMSSFYSDLRKTESAFSANQNSKLAYLNNPDISNIKKSPYYWSAFVYFGDLTVSKPSSNYNLYVYFILGLIVAFLSWLLIFKQKSWKR</sequence>
<dbReference type="Proteomes" id="UP000199492">
    <property type="component" value="Unassembled WGS sequence"/>
</dbReference>
<dbReference type="PANTHER" id="PTHR10098:SF108">
    <property type="entry name" value="TETRATRICOPEPTIDE REPEAT PROTEIN 28"/>
    <property type="match status" value="1"/>
</dbReference>
<dbReference type="InterPro" id="IPR011990">
    <property type="entry name" value="TPR-like_helical_dom_sf"/>
</dbReference>
<dbReference type="Pfam" id="PF12770">
    <property type="entry name" value="CHAT"/>
    <property type="match status" value="1"/>
</dbReference>
<keyword evidence="1" id="KW-0812">Transmembrane</keyword>
<evidence type="ECO:0000313" key="4">
    <source>
        <dbReference type="EMBL" id="SDG62072.1"/>
    </source>
</evidence>
<dbReference type="Gene3D" id="1.25.40.10">
    <property type="entry name" value="Tetratricopeptide repeat domain"/>
    <property type="match status" value="1"/>
</dbReference>
<protein>
    <submittedName>
        <fullName evidence="4">CHAT domain-containing protein</fullName>
    </submittedName>
</protein>
<dbReference type="OrthoDB" id="9771112at2"/>
<dbReference type="PANTHER" id="PTHR10098">
    <property type="entry name" value="RAPSYN-RELATED"/>
    <property type="match status" value="1"/>
</dbReference>
<keyword evidence="5" id="KW-1185">Reference proteome</keyword>
<evidence type="ECO:0000256" key="2">
    <source>
        <dbReference type="SAM" id="SignalP"/>
    </source>
</evidence>
<evidence type="ECO:0000313" key="5">
    <source>
        <dbReference type="Proteomes" id="UP000199492"/>
    </source>
</evidence>
<feature type="chain" id="PRO_5011585982" evidence="2">
    <location>
        <begin position="19"/>
        <end position="863"/>
    </location>
</feature>
<gene>
    <name evidence="4" type="ORF">SAMN04489796_101101</name>
</gene>
<dbReference type="InterPro" id="IPR024983">
    <property type="entry name" value="CHAT_dom"/>
</dbReference>
<feature type="transmembrane region" description="Helical" evidence="1">
    <location>
        <begin position="837"/>
        <end position="856"/>
    </location>
</feature>
<dbReference type="STRING" id="262004.SAMN04489796_101101"/>
<evidence type="ECO:0000256" key="1">
    <source>
        <dbReference type="SAM" id="Phobius"/>
    </source>
</evidence>
<reference evidence="5" key="1">
    <citation type="submission" date="2016-10" db="EMBL/GenBank/DDBJ databases">
        <authorList>
            <person name="Varghese N."/>
            <person name="Submissions S."/>
        </authorList>
    </citation>
    <scope>NUCLEOTIDE SEQUENCE [LARGE SCALE GENOMIC DNA]</scope>
    <source>
        <strain evidence="5">DSM 15363</strain>
    </source>
</reference>